<gene>
    <name evidence="1" type="ORF">QT385_10170</name>
</gene>
<comment type="caution">
    <text evidence="1">The sequence shown here is derived from an EMBL/GenBank/DDBJ whole genome shotgun (WGS) entry which is preliminary data.</text>
</comment>
<dbReference type="EMBL" id="JAUCQJ010000003">
    <property type="protein sequence ID" value="MDQ8749003.1"/>
    <property type="molecule type" value="Genomic_DNA"/>
</dbReference>
<dbReference type="AlphaFoldDB" id="A0ABD5B590"/>
<proteinExistence type="predicted"/>
<evidence type="ECO:0000313" key="1">
    <source>
        <dbReference type="EMBL" id="MDQ8749003.1"/>
    </source>
</evidence>
<sequence length="58" mass="6758">MKEETEKKDYLYPKINVWVIEMEEGISTTSATILPVNTSNQIQENWNEGTNETNNVPW</sequence>
<organism evidence="1 2">
    <name type="scientific">Elizabethkingia miricola</name>
    <name type="common">Chryseobacterium miricola</name>
    <dbReference type="NCBI Taxonomy" id="172045"/>
    <lineage>
        <taxon>Bacteria</taxon>
        <taxon>Pseudomonadati</taxon>
        <taxon>Bacteroidota</taxon>
        <taxon>Flavobacteriia</taxon>
        <taxon>Flavobacteriales</taxon>
        <taxon>Weeksellaceae</taxon>
        <taxon>Elizabethkingia</taxon>
    </lineage>
</organism>
<reference evidence="1 2" key="1">
    <citation type="submission" date="2023-06" db="EMBL/GenBank/DDBJ databases">
        <title>Nosocomial Elizabethkingia miricola genome.</title>
        <authorList>
            <person name="Morgado S."/>
            <person name="Fonseca E."/>
            <person name="Freitas F."/>
            <person name="Vicente A.C."/>
        </authorList>
    </citation>
    <scope>NUCLEOTIDE SEQUENCE [LARGE SCALE GENOMIC DNA]</scope>
    <source>
        <strain evidence="1 2">EM15</strain>
    </source>
</reference>
<protein>
    <submittedName>
        <fullName evidence="1">Uncharacterized protein</fullName>
    </submittedName>
</protein>
<accession>A0ABD5B590</accession>
<dbReference type="RefSeq" id="WP_161583446.1">
    <property type="nucleotide sequence ID" value="NZ_CP040516.1"/>
</dbReference>
<dbReference type="Proteomes" id="UP001239265">
    <property type="component" value="Unassembled WGS sequence"/>
</dbReference>
<evidence type="ECO:0000313" key="2">
    <source>
        <dbReference type="Proteomes" id="UP001239265"/>
    </source>
</evidence>
<name>A0ABD5B590_ELIMR</name>